<dbReference type="InterPro" id="IPR052442">
    <property type="entry name" value="Env_Response_Regulator"/>
</dbReference>
<reference evidence="3 4" key="1">
    <citation type="journal article" date="2016" name="Sci. Rep.">
        <title>The genome sequence of the outbreeding globe artichoke constructed de novo incorporating a phase-aware low-pass sequencing strategy of F1 progeny.</title>
        <authorList>
            <person name="Scaglione D."/>
            <person name="Reyes-Chin-Wo S."/>
            <person name="Acquadro A."/>
            <person name="Froenicke L."/>
            <person name="Portis E."/>
            <person name="Beitel C."/>
            <person name="Tirone M."/>
            <person name="Mauro R."/>
            <person name="Lo Monaco A."/>
            <person name="Mauromicale G."/>
            <person name="Faccioli P."/>
            <person name="Cattivelli L."/>
            <person name="Rieseberg L."/>
            <person name="Michelmore R."/>
            <person name="Lanteri S."/>
        </authorList>
    </citation>
    <scope>NUCLEOTIDE SEQUENCE [LARGE SCALE GENOMIC DNA]</scope>
    <source>
        <strain evidence="3">2C</strain>
    </source>
</reference>
<dbReference type="EMBL" id="LEKV01006277">
    <property type="protein sequence ID" value="KVH87394.1"/>
    <property type="molecule type" value="Genomic_DNA"/>
</dbReference>
<dbReference type="Gene3D" id="1.20.1270.220">
    <property type="match status" value="1"/>
</dbReference>
<organism evidence="3 4">
    <name type="scientific">Cynara cardunculus var. scolymus</name>
    <name type="common">Globe artichoke</name>
    <name type="synonym">Cynara scolymus</name>
    <dbReference type="NCBI Taxonomy" id="59895"/>
    <lineage>
        <taxon>Eukaryota</taxon>
        <taxon>Viridiplantae</taxon>
        <taxon>Streptophyta</taxon>
        <taxon>Embryophyta</taxon>
        <taxon>Tracheophyta</taxon>
        <taxon>Spermatophyta</taxon>
        <taxon>Magnoliopsida</taxon>
        <taxon>eudicotyledons</taxon>
        <taxon>Gunneridae</taxon>
        <taxon>Pentapetalae</taxon>
        <taxon>asterids</taxon>
        <taxon>campanulids</taxon>
        <taxon>Asterales</taxon>
        <taxon>Asteraceae</taxon>
        <taxon>Carduoideae</taxon>
        <taxon>Cardueae</taxon>
        <taxon>Carduinae</taxon>
        <taxon>Cynara</taxon>
    </lineage>
</organism>
<dbReference type="Gramene" id="KVH87394">
    <property type="protein sequence ID" value="KVH87394"/>
    <property type="gene ID" value="Ccrd_025375"/>
</dbReference>
<dbReference type="InterPro" id="IPR038336">
    <property type="entry name" value="NET_sf"/>
</dbReference>
<dbReference type="STRING" id="59895.A0A103XB00"/>
<evidence type="ECO:0000313" key="4">
    <source>
        <dbReference type="Proteomes" id="UP000243975"/>
    </source>
</evidence>
<dbReference type="OMA" id="FSFIYYA"/>
<dbReference type="PANTHER" id="PTHR46136:SF33">
    <property type="entry name" value="TRANSCRIPTION FACTOR GTE10"/>
    <property type="match status" value="1"/>
</dbReference>
<feature type="compositionally biased region" description="Low complexity" evidence="1">
    <location>
        <begin position="115"/>
        <end position="133"/>
    </location>
</feature>
<keyword evidence="4" id="KW-1185">Reference proteome</keyword>
<gene>
    <name evidence="3" type="ORF">Ccrd_025375</name>
</gene>
<dbReference type="Proteomes" id="UP000243975">
    <property type="component" value="Unassembled WGS sequence"/>
</dbReference>
<dbReference type="PANTHER" id="PTHR46136">
    <property type="entry name" value="TRANSCRIPTION FACTOR GTE8"/>
    <property type="match status" value="1"/>
</dbReference>
<sequence length="148" mass="16424">MCSPHGHFFRRLQPENGNQTIEDKIEIDIDTLSNDTLFKLRKLLDDYLVDKQKNMAKAETCEIELHNESGFSNSSMEACKANDANEEDVDIGGNDLPISSFPPIEIEKDTAVRNSKCSSSSSSSSDSGSSSSESDLRVPELKLPFYIE</sequence>
<evidence type="ECO:0000256" key="1">
    <source>
        <dbReference type="SAM" id="MobiDB-lite"/>
    </source>
</evidence>
<evidence type="ECO:0000259" key="2">
    <source>
        <dbReference type="Pfam" id="PF17035"/>
    </source>
</evidence>
<dbReference type="InterPro" id="IPR027353">
    <property type="entry name" value="NET_dom"/>
</dbReference>
<feature type="region of interest" description="Disordered" evidence="1">
    <location>
        <begin position="78"/>
        <end position="148"/>
    </location>
</feature>
<name>A0A103XB00_CYNCS</name>
<proteinExistence type="predicted"/>
<dbReference type="Pfam" id="PF17035">
    <property type="entry name" value="BET"/>
    <property type="match status" value="1"/>
</dbReference>
<feature type="non-terminal residue" evidence="3">
    <location>
        <position position="148"/>
    </location>
</feature>
<accession>A0A103XB00</accession>
<protein>
    <recommendedName>
        <fullName evidence="2">NET domain-containing protein</fullName>
    </recommendedName>
</protein>
<dbReference type="AlphaFoldDB" id="A0A103XB00"/>
<comment type="caution">
    <text evidence="3">The sequence shown here is derived from an EMBL/GenBank/DDBJ whole genome shotgun (WGS) entry which is preliminary data.</text>
</comment>
<evidence type="ECO:0000313" key="3">
    <source>
        <dbReference type="EMBL" id="KVH87394.1"/>
    </source>
</evidence>
<feature type="domain" description="NET" evidence="2">
    <location>
        <begin position="19"/>
        <end position="45"/>
    </location>
</feature>